<proteinExistence type="predicted"/>
<keyword evidence="2" id="KW-1185">Reference proteome</keyword>
<dbReference type="AlphaFoldDB" id="A0A182SRT9"/>
<dbReference type="VEuPathDB" id="VectorBase:AMAM012134"/>
<evidence type="ECO:0000313" key="1">
    <source>
        <dbReference type="EnsemblMetazoa" id="AMAM012134-PA"/>
    </source>
</evidence>
<dbReference type="EnsemblMetazoa" id="AMAM012134-RA">
    <property type="protein sequence ID" value="AMAM012134-PA"/>
    <property type="gene ID" value="AMAM012134"/>
</dbReference>
<organism evidence="1 2">
    <name type="scientific">Anopheles maculatus</name>
    <dbReference type="NCBI Taxonomy" id="74869"/>
    <lineage>
        <taxon>Eukaryota</taxon>
        <taxon>Metazoa</taxon>
        <taxon>Ecdysozoa</taxon>
        <taxon>Arthropoda</taxon>
        <taxon>Hexapoda</taxon>
        <taxon>Insecta</taxon>
        <taxon>Pterygota</taxon>
        <taxon>Neoptera</taxon>
        <taxon>Endopterygota</taxon>
        <taxon>Diptera</taxon>
        <taxon>Nematocera</taxon>
        <taxon>Culicoidea</taxon>
        <taxon>Culicidae</taxon>
        <taxon>Anophelinae</taxon>
        <taxon>Anopheles</taxon>
        <taxon>Anopheles maculatus group</taxon>
    </lineage>
</organism>
<accession>A0A182SRT9</accession>
<protein>
    <submittedName>
        <fullName evidence="1">Uncharacterized protein</fullName>
    </submittedName>
</protein>
<reference evidence="1" key="2">
    <citation type="submission" date="2020-05" db="UniProtKB">
        <authorList>
            <consortium name="EnsemblMetazoa"/>
        </authorList>
    </citation>
    <scope>IDENTIFICATION</scope>
    <source>
        <strain evidence="1">maculatus3</strain>
    </source>
</reference>
<dbReference type="AntiFam" id="ANF00232">
    <property type="entry name" value="Shadow ORF (opposite metK)"/>
</dbReference>
<dbReference type="Proteomes" id="UP000075901">
    <property type="component" value="Unassembled WGS sequence"/>
</dbReference>
<evidence type="ECO:0000313" key="2">
    <source>
        <dbReference type="Proteomes" id="UP000075901"/>
    </source>
</evidence>
<reference evidence="2" key="1">
    <citation type="submission" date="2013-09" db="EMBL/GenBank/DDBJ databases">
        <title>The Genome Sequence of Anopheles maculatus species B.</title>
        <authorList>
            <consortium name="The Broad Institute Genomics Platform"/>
            <person name="Neafsey D.E."/>
            <person name="Besansky N."/>
            <person name="Howell P."/>
            <person name="Walton C."/>
            <person name="Young S.K."/>
            <person name="Zeng Q."/>
            <person name="Gargeya S."/>
            <person name="Fitzgerald M."/>
            <person name="Haas B."/>
            <person name="Abouelleil A."/>
            <person name="Allen A.W."/>
            <person name="Alvarado L."/>
            <person name="Arachchi H.M."/>
            <person name="Berlin A.M."/>
            <person name="Chapman S.B."/>
            <person name="Gainer-Dewar J."/>
            <person name="Goldberg J."/>
            <person name="Griggs A."/>
            <person name="Gujja S."/>
            <person name="Hansen M."/>
            <person name="Howarth C."/>
            <person name="Imamovic A."/>
            <person name="Ireland A."/>
            <person name="Larimer J."/>
            <person name="McCowan C."/>
            <person name="Murphy C."/>
            <person name="Pearson M."/>
            <person name="Poon T.W."/>
            <person name="Priest M."/>
            <person name="Roberts A."/>
            <person name="Saif S."/>
            <person name="Shea T."/>
            <person name="Sisk P."/>
            <person name="Sykes S."/>
            <person name="Wortman J."/>
            <person name="Nusbaum C."/>
            <person name="Birren B."/>
        </authorList>
    </citation>
    <scope>NUCLEOTIDE SEQUENCE [LARGE SCALE GENOMIC DNA]</scope>
    <source>
        <strain evidence="2">maculatus3</strain>
    </source>
</reference>
<sequence>MVLTSFEWKSILKNTGRLVIHLHRTLVGVGRCDRRRTAFRTVSTILIDDGWRWRPWFYRIRTASFNDKLLRFLPRETGATEVTVRAGTLVERGAQLQILHYFARAQIKVVRNNLQQFLLVVLGRAVVEHRN</sequence>
<name>A0A182SRT9_9DIPT</name>